<keyword evidence="5" id="KW-1185">Reference proteome</keyword>
<dbReference type="InterPro" id="IPR005545">
    <property type="entry name" value="YCII"/>
</dbReference>
<evidence type="ECO:0000259" key="3">
    <source>
        <dbReference type="Pfam" id="PF03795"/>
    </source>
</evidence>
<feature type="domain" description="YCII-related" evidence="3">
    <location>
        <begin position="43"/>
        <end position="105"/>
    </location>
</feature>
<evidence type="ECO:0000256" key="2">
    <source>
        <dbReference type="SAM" id="MobiDB-lite"/>
    </source>
</evidence>
<dbReference type="EMBL" id="FNVT01000013">
    <property type="protein sequence ID" value="SEG99652.1"/>
    <property type="molecule type" value="Genomic_DNA"/>
</dbReference>
<dbReference type="PANTHER" id="PTHR35174:SF3">
    <property type="entry name" value="BLL7171 PROTEIN"/>
    <property type="match status" value="1"/>
</dbReference>
<dbReference type="InterPro" id="IPR011008">
    <property type="entry name" value="Dimeric_a/b-barrel"/>
</dbReference>
<sequence>MAQYAILLFVPAPADADDLSEEARQAHQRHGDEVGDAMVTAFALQPSTTATSIRGDVMTDGPFLDAKEVVAGFYVIEAPDLDAALEIAQRNPATRQGGGVEVRPVASGFVRPPTAE</sequence>
<reference evidence="4 5" key="1">
    <citation type="submission" date="2016-10" db="EMBL/GenBank/DDBJ databases">
        <authorList>
            <person name="de Groot N.N."/>
        </authorList>
    </citation>
    <scope>NUCLEOTIDE SEQUENCE [LARGE SCALE GENOMIC DNA]</scope>
    <source>
        <strain evidence="4 5">CGMCC 4.7037</strain>
    </source>
</reference>
<dbReference type="AlphaFoldDB" id="A0A1H6EP99"/>
<accession>A0A1H6EP99</accession>
<dbReference type="SUPFAM" id="SSF54909">
    <property type="entry name" value="Dimeric alpha+beta barrel"/>
    <property type="match status" value="1"/>
</dbReference>
<proteinExistence type="inferred from homology"/>
<dbReference type="Pfam" id="PF03795">
    <property type="entry name" value="YCII"/>
    <property type="match status" value="1"/>
</dbReference>
<protein>
    <submittedName>
        <fullName evidence="4">Uncharacterized conserved protein</fullName>
    </submittedName>
</protein>
<dbReference type="OrthoDB" id="668782at2"/>
<dbReference type="RefSeq" id="WP_103960838.1">
    <property type="nucleotide sequence ID" value="NZ_FNVT01000013.1"/>
</dbReference>
<dbReference type="Proteomes" id="UP000236732">
    <property type="component" value="Unassembled WGS sequence"/>
</dbReference>
<evidence type="ECO:0000313" key="5">
    <source>
        <dbReference type="Proteomes" id="UP000236732"/>
    </source>
</evidence>
<gene>
    <name evidence="4" type="ORF">SAMN05444920_113248</name>
</gene>
<evidence type="ECO:0000256" key="1">
    <source>
        <dbReference type="ARBA" id="ARBA00007689"/>
    </source>
</evidence>
<name>A0A1H6EP99_9ACTN</name>
<dbReference type="PANTHER" id="PTHR35174">
    <property type="entry name" value="BLL7171 PROTEIN-RELATED"/>
    <property type="match status" value="1"/>
</dbReference>
<feature type="region of interest" description="Disordered" evidence="2">
    <location>
        <begin position="93"/>
        <end position="116"/>
    </location>
</feature>
<organism evidence="4 5">
    <name type="scientific">Nonomuraea solani</name>
    <dbReference type="NCBI Taxonomy" id="1144553"/>
    <lineage>
        <taxon>Bacteria</taxon>
        <taxon>Bacillati</taxon>
        <taxon>Actinomycetota</taxon>
        <taxon>Actinomycetes</taxon>
        <taxon>Streptosporangiales</taxon>
        <taxon>Streptosporangiaceae</taxon>
        <taxon>Nonomuraea</taxon>
    </lineage>
</organism>
<comment type="similarity">
    <text evidence="1">Belongs to the YciI family.</text>
</comment>
<dbReference type="Gene3D" id="3.30.70.1060">
    <property type="entry name" value="Dimeric alpha+beta barrel"/>
    <property type="match status" value="1"/>
</dbReference>
<evidence type="ECO:0000313" key="4">
    <source>
        <dbReference type="EMBL" id="SEG99652.1"/>
    </source>
</evidence>